<dbReference type="EMBL" id="CP127294">
    <property type="protein sequence ID" value="WIX76540.1"/>
    <property type="molecule type" value="Genomic_DNA"/>
</dbReference>
<dbReference type="KEGG" id="acab:QRX50_34455"/>
<keyword evidence="2" id="KW-1185">Reference proteome</keyword>
<dbReference type="AlphaFoldDB" id="A0A9Y2MPW7"/>
<proteinExistence type="predicted"/>
<accession>A0A9Y2MPW7</accession>
<dbReference type="RefSeq" id="WP_285967288.1">
    <property type="nucleotide sequence ID" value="NZ_CP127294.1"/>
</dbReference>
<name>A0A9Y2MPW7_9PSEU</name>
<protein>
    <submittedName>
        <fullName evidence="1">Uncharacterized protein</fullName>
    </submittedName>
</protein>
<organism evidence="1 2">
    <name type="scientific">Amycolatopsis carbonis</name>
    <dbReference type="NCBI Taxonomy" id="715471"/>
    <lineage>
        <taxon>Bacteria</taxon>
        <taxon>Bacillati</taxon>
        <taxon>Actinomycetota</taxon>
        <taxon>Actinomycetes</taxon>
        <taxon>Pseudonocardiales</taxon>
        <taxon>Pseudonocardiaceae</taxon>
        <taxon>Amycolatopsis</taxon>
    </lineage>
</organism>
<evidence type="ECO:0000313" key="2">
    <source>
        <dbReference type="Proteomes" id="UP001236014"/>
    </source>
</evidence>
<evidence type="ECO:0000313" key="1">
    <source>
        <dbReference type="EMBL" id="WIX76540.1"/>
    </source>
</evidence>
<gene>
    <name evidence="1" type="ORF">QRX50_34455</name>
</gene>
<sequence>MDEDRAGDRLLPGRFDYRGLVSESAVDCPPDATPVTPPPAAPVEVPGTFADPLRKVLATARTAMSRQGTTPPH</sequence>
<reference evidence="1 2" key="1">
    <citation type="submission" date="2023-06" db="EMBL/GenBank/DDBJ databases">
        <authorList>
            <person name="Oyuntsetseg B."/>
            <person name="Kim S.B."/>
        </authorList>
    </citation>
    <scope>NUCLEOTIDE SEQUENCE [LARGE SCALE GENOMIC DNA]</scope>
    <source>
        <strain evidence="1 2">2-15</strain>
    </source>
</reference>
<dbReference type="Proteomes" id="UP001236014">
    <property type="component" value="Chromosome"/>
</dbReference>